<comment type="caution">
    <text evidence="2">The sequence shown here is derived from an EMBL/GenBank/DDBJ whole genome shotgun (WGS) entry which is preliminary data.</text>
</comment>
<proteinExistence type="predicted"/>
<organism evidence="2 3">
    <name type="scientific">Aureimonas pseudogalii</name>
    <dbReference type="NCBI Taxonomy" id="1744844"/>
    <lineage>
        <taxon>Bacteria</taxon>
        <taxon>Pseudomonadati</taxon>
        <taxon>Pseudomonadota</taxon>
        <taxon>Alphaproteobacteria</taxon>
        <taxon>Hyphomicrobiales</taxon>
        <taxon>Aurantimonadaceae</taxon>
        <taxon>Aureimonas</taxon>
    </lineage>
</organism>
<protein>
    <submittedName>
        <fullName evidence="2">Uncharacterized protein</fullName>
    </submittedName>
</protein>
<reference evidence="2 3" key="1">
    <citation type="submission" date="2020-08" db="EMBL/GenBank/DDBJ databases">
        <title>Genomic Encyclopedia of Type Strains, Phase IV (KMG-IV): sequencing the most valuable type-strain genomes for metagenomic binning, comparative biology and taxonomic classification.</title>
        <authorList>
            <person name="Goeker M."/>
        </authorList>
    </citation>
    <scope>NUCLEOTIDE SEQUENCE [LARGE SCALE GENOMIC DNA]</scope>
    <source>
        <strain evidence="2 3">DSM 102238</strain>
    </source>
</reference>
<gene>
    <name evidence="2" type="ORF">GGR04_004124</name>
</gene>
<evidence type="ECO:0000313" key="2">
    <source>
        <dbReference type="EMBL" id="MBB4000248.1"/>
    </source>
</evidence>
<keyword evidence="3" id="KW-1185">Reference proteome</keyword>
<dbReference type="Proteomes" id="UP000542776">
    <property type="component" value="Unassembled WGS sequence"/>
</dbReference>
<dbReference type="AlphaFoldDB" id="A0A7W6H7Y2"/>
<evidence type="ECO:0000256" key="1">
    <source>
        <dbReference type="SAM" id="MobiDB-lite"/>
    </source>
</evidence>
<evidence type="ECO:0000313" key="3">
    <source>
        <dbReference type="Proteomes" id="UP000542776"/>
    </source>
</evidence>
<sequence>MNEEQGPGWQRWVSSRHRASRDPATGEWQIESWRLHERSNSGPITVRAYVEALPERIYQDGLEAIAGSRGSDMAVFELEDAGEVHVFAMRCVLLAGLPEILALPLTPRAERQAIRDAFPLFREIMDAPRFSWNTPAYRMACRNLGIDPDDGRPEYRREDGALVEALENWIIDPARSCGEDQFYAGQVL</sequence>
<accession>A0A7W6H7Y2</accession>
<dbReference type="EMBL" id="JACIEK010000017">
    <property type="protein sequence ID" value="MBB4000248.1"/>
    <property type="molecule type" value="Genomic_DNA"/>
</dbReference>
<feature type="region of interest" description="Disordered" evidence="1">
    <location>
        <begin position="1"/>
        <end position="20"/>
    </location>
</feature>
<name>A0A7W6H7Y2_9HYPH</name>
<dbReference type="RefSeq" id="WP_183201933.1">
    <property type="nucleotide sequence ID" value="NZ_JACIEK010000017.1"/>
</dbReference>